<proteinExistence type="predicted"/>
<evidence type="ECO:0000313" key="1">
    <source>
        <dbReference type="EMBL" id="EDL98920.1"/>
    </source>
</evidence>
<sequence length="104" mass="11513">MNIKGSAWLIPPLTLIPKSSHWGLLAWSFVEPFVLPGFSTRPETSRYWPKPEIVKVQTCFPGDSGLFHSFGETSPSLLPCNCLPVLSCGFCLTSFTNLPVFLKP</sequence>
<evidence type="ECO:0000313" key="2">
    <source>
        <dbReference type="Proteomes" id="UP000234681"/>
    </source>
</evidence>
<gene>
    <name evidence="1" type="ORF">rCG_22252</name>
</gene>
<protein>
    <submittedName>
        <fullName evidence="1">RCG22252</fullName>
    </submittedName>
</protein>
<name>A6IPE0_RAT</name>
<dbReference type="AlphaFoldDB" id="A6IPE0"/>
<reference evidence="1 2" key="1">
    <citation type="submission" date="2005-09" db="EMBL/GenBank/DDBJ databases">
        <authorList>
            <person name="Mural R.J."/>
            <person name="Li P.W."/>
            <person name="Adams M.D."/>
            <person name="Amanatides P.G."/>
            <person name="Baden-Tillson H."/>
            <person name="Barnstead M."/>
            <person name="Chin S.H."/>
            <person name="Dew I."/>
            <person name="Evans C.A."/>
            <person name="Ferriera S."/>
            <person name="Flanigan M."/>
            <person name="Fosler C."/>
            <person name="Glodek A."/>
            <person name="Gu Z."/>
            <person name="Holt R.A."/>
            <person name="Jennings D."/>
            <person name="Kraft C.L."/>
            <person name="Lu F."/>
            <person name="Nguyen T."/>
            <person name="Nusskern D.R."/>
            <person name="Pfannkoch C.M."/>
            <person name="Sitter C."/>
            <person name="Sutton G.G."/>
            <person name="Venter J.C."/>
            <person name="Wang Z."/>
            <person name="Woodage T."/>
            <person name="Zheng X.H."/>
            <person name="Zhong F."/>
        </authorList>
    </citation>
    <scope>NUCLEOTIDE SEQUENCE [LARGE SCALE GENOMIC DNA]</scope>
    <source>
        <strain>BN</strain>
        <strain evidence="2">Sprague-Dawley</strain>
    </source>
</reference>
<dbReference type="Proteomes" id="UP000234681">
    <property type="component" value="Chromosome 9"/>
</dbReference>
<dbReference type="EMBL" id="CH473965">
    <property type="protein sequence ID" value="EDL98920.1"/>
    <property type="molecule type" value="Genomic_DNA"/>
</dbReference>
<organism evidence="1 2">
    <name type="scientific">Rattus norvegicus</name>
    <name type="common">Rat</name>
    <dbReference type="NCBI Taxonomy" id="10116"/>
    <lineage>
        <taxon>Eukaryota</taxon>
        <taxon>Metazoa</taxon>
        <taxon>Chordata</taxon>
        <taxon>Craniata</taxon>
        <taxon>Vertebrata</taxon>
        <taxon>Euteleostomi</taxon>
        <taxon>Mammalia</taxon>
        <taxon>Eutheria</taxon>
        <taxon>Euarchontoglires</taxon>
        <taxon>Glires</taxon>
        <taxon>Rodentia</taxon>
        <taxon>Myomorpha</taxon>
        <taxon>Muroidea</taxon>
        <taxon>Muridae</taxon>
        <taxon>Murinae</taxon>
        <taxon>Rattus</taxon>
    </lineage>
</organism>
<accession>A6IPE0</accession>